<evidence type="ECO:0000256" key="2">
    <source>
        <dbReference type="ARBA" id="ARBA00022900"/>
    </source>
</evidence>
<dbReference type="Pfam" id="PF01826">
    <property type="entry name" value="TIL"/>
    <property type="match status" value="2"/>
</dbReference>
<evidence type="ECO:0000256" key="4">
    <source>
        <dbReference type="SAM" id="MobiDB-lite"/>
    </source>
</evidence>
<evidence type="ECO:0000313" key="8">
    <source>
        <dbReference type="WBParaSite" id="TMUE_3000012935.1"/>
    </source>
</evidence>
<protein>
    <submittedName>
        <fullName evidence="8">TIL domain-containing protein</fullName>
    </submittedName>
</protein>
<dbReference type="CDD" id="cd19941">
    <property type="entry name" value="TIL"/>
    <property type="match status" value="2"/>
</dbReference>
<dbReference type="STRING" id="70415.A0A5S6R0C1"/>
<dbReference type="PANTHER" id="PTHR23259">
    <property type="entry name" value="RIDDLE"/>
    <property type="match status" value="1"/>
</dbReference>
<keyword evidence="7" id="KW-1185">Reference proteome</keyword>
<feature type="domain" description="TIL" evidence="6">
    <location>
        <begin position="25"/>
        <end position="85"/>
    </location>
</feature>
<dbReference type="AlphaFoldDB" id="A0A5S6R0C1"/>
<keyword evidence="1" id="KW-0646">Protease inhibitor</keyword>
<feature type="region of interest" description="Disordered" evidence="4">
    <location>
        <begin position="184"/>
        <end position="204"/>
    </location>
</feature>
<keyword evidence="3" id="KW-1015">Disulfide bond</keyword>
<name>A0A5S6R0C1_TRIMR</name>
<feature type="compositionally biased region" description="Polar residues" evidence="4">
    <location>
        <begin position="193"/>
        <end position="204"/>
    </location>
</feature>
<feature type="signal peptide" evidence="5">
    <location>
        <begin position="1"/>
        <end position="21"/>
    </location>
</feature>
<evidence type="ECO:0000256" key="1">
    <source>
        <dbReference type="ARBA" id="ARBA00022690"/>
    </source>
</evidence>
<dbReference type="GO" id="GO:0004867">
    <property type="term" value="F:serine-type endopeptidase inhibitor activity"/>
    <property type="evidence" value="ECO:0007669"/>
    <property type="project" value="UniProtKB-KW"/>
</dbReference>
<reference evidence="8" key="1">
    <citation type="submission" date="2019-12" db="UniProtKB">
        <authorList>
            <consortium name="WormBaseParasite"/>
        </authorList>
    </citation>
    <scope>IDENTIFICATION</scope>
</reference>
<evidence type="ECO:0000259" key="6">
    <source>
        <dbReference type="Pfam" id="PF01826"/>
    </source>
</evidence>
<accession>A0A5S6R0C1</accession>
<evidence type="ECO:0000256" key="3">
    <source>
        <dbReference type="ARBA" id="ARBA00023157"/>
    </source>
</evidence>
<dbReference type="WBParaSite" id="TMUE_3000012935.1">
    <property type="protein sequence ID" value="TMUE_3000012935.1"/>
    <property type="gene ID" value="WBGene00286615"/>
</dbReference>
<organism evidence="7 8">
    <name type="scientific">Trichuris muris</name>
    <name type="common">Mouse whipworm</name>
    <dbReference type="NCBI Taxonomy" id="70415"/>
    <lineage>
        <taxon>Eukaryota</taxon>
        <taxon>Metazoa</taxon>
        <taxon>Ecdysozoa</taxon>
        <taxon>Nematoda</taxon>
        <taxon>Enoplea</taxon>
        <taxon>Dorylaimia</taxon>
        <taxon>Trichinellida</taxon>
        <taxon>Trichuridae</taxon>
        <taxon>Trichuris</taxon>
    </lineage>
</organism>
<keyword evidence="2" id="KW-0722">Serine protease inhibitor</keyword>
<feature type="domain" description="TIL" evidence="6">
    <location>
        <begin position="114"/>
        <end position="173"/>
    </location>
</feature>
<keyword evidence="5" id="KW-0732">Signal</keyword>
<dbReference type="PANTHER" id="PTHR23259:SF70">
    <property type="entry name" value="ACCESSORY GLAND PROTEIN ACP62F-RELATED"/>
    <property type="match status" value="1"/>
</dbReference>
<proteinExistence type="predicted"/>
<dbReference type="Gene3D" id="2.10.25.10">
    <property type="entry name" value="Laminin"/>
    <property type="match status" value="2"/>
</dbReference>
<feature type="chain" id="PRO_5024397011" evidence="5">
    <location>
        <begin position="22"/>
        <end position="310"/>
    </location>
</feature>
<sequence length="310" mass="33331">MQPTTLLLLLMVLSLYTAIQSYVQCGEGQYFTRCVKDCPVGCDNLDNPPRCRKTGECRPGCMCREGYVRLISTDPNSPCVKYVDCGHQQSGNSGWNSGSPNQQNSFGGRAQGKCAPEETWTNCKSKCPVSCNNMHYPPRCNNAGCQPGCVCKPGYVRLDSNDPLAPCVTRNMCAAVENSDGGGGGGDFEDNRGNQGSWNHQNSQDVCPDGSMPAGTCEGGQRCRSGYTCDRGMCCRNLETDSNNSGSNGNPTFGSIIKEIAGTFLPNEGGGLFQPGQGIGGLFRPGGNLANNRGPPMQWPPPEYHDHYMY</sequence>
<dbReference type="InterPro" id="IPR036084">
    <property type="entry name" value="Ser_inhib-like_sf"/>
</dbReference>
<evidence type="ECO:0000256" key="5">
    <source>
        <dbReference type="SAM" id="SignalP"/>
    </source>
</evidence>
<dbReference type="InterPro" id="IPR002919">
    <property type="entry name" value="TIL_dom"/>
</dbReference>
<dbReference type="SUPFAM" id="SSF57567">
    <property type="entry name" value="Serine protease inhibitors"/>
    <property type="match status" value="2"/>
</dbReference>
<dbReference type="InterPro" id="IPR051368">
    <property type="entry name" value="SerProtInhib-TIL_Domain"/>
</dbReference>
<dbReference type="Proteomes" id="UP000046395">
    <property type="component" value="Unassembled WGS sequence"/>
</dbReference>
<evidence type="ECO:0000313" key="7">
    <source>
        <dbReference type="Proteomes" id="UP000046395"/>
    </source>
</evidence>